<protein>
    <submittedName>
        <fullName evidence="1">Uncharacterized protein</fullName>
    </submittedName>
</protein>
<proteinExistence type="predicted"/>
<evidence type="ECO:0000313" key="2">
    <source>
        <dbReference type="Proteomes" id="UP000005536"/>
    </source>
</evidence>
<comment type="caution">
    <text evidence="1">The sequence shown here is derived from an EMBL/GenBank/DDBJ whole genome shotgun (WGS) entry which is preliminary data.</text>
</comment>
<evidence type="ECO:0000313" key="1">
    <source>
        <dbReference type="EMBL" id="EFE49035.1"/>
    </source>
</evidence>
<organism evidence="1 2">
    <name type="scientific">Neisseria elongata subsp. glycolytica ATCC 29315</name>
    <dbReference type="NCBI Taxonomy" id="546263"/>
    <lineage>
        <taxon>Bacteria</taxon>
        <taxon>Pseudomonadati</taxon>
        <taxon>Pseudomonadota</taxon>
        <taxon>Betaproteobacteria</taxon>
        <taxon>Neisseriales</taxon>
        <taxon>Neisseriaceae</taxon>
        <taxon>Neisseria</taxon>
    </lineage>
</organism>
<dbReference type="Proteomes" id="UP000005536">
    <property type="component" value="Unassembled WGS sequence"/>
</dbReference>
<sequence length="56" mass="6359">MLLQLYPLIAVYCAITHNQLWLHQPSVLLPNGKGTARLPLQQRGRLKPDCRHNGLT</sequence>
<reference evidence="1 2" key="1">
    <citation type="submission" date="2010-02" db="EMBL/GenBank/DDBJ databases">
        <authorList>
            <person name="Weinstock G."/>
            <person name="Sodergren E."/>
            <person name="Clifton S."/>
            <person name="Fulton L."/>
            <person name="Fulton B."/>
            <person name="Courtney L."/>
            <person name="Fronick C."/>
            <person name="Harrison M."/>
            <person name="Strong C."/>
            <person name="Farmer C."/>
            <person name="Delahaunty K."/>
            <person name="Markovic C."/>
            <person name="Hall O."/>
            <person name="Minx P."/>
            <person name="Tomlinson C."/>
            <person name="Mitreva M."/>
            <person name="Nelson J."/>
            <person name="Hou S."/>
            <person name="Wollam A."/>
            <person name="Pepin K.H."/>
            <person name="Johnson M."/>
            <person name="Bhonagiri V."/>
            <person name="Zhang X."/>
            <person name="Suruliraj S."/>
            <person name="Warren W."/>
            <person name="Chinwalla A."/>
            <person name="Mardis E.R."/>
            <person name="Wilson R.K."/>
        </authorList>
    </citation>
    <scope>NUCLEOTIDE SEQUENCE [LARGE SCALE GENOMIC DNA]</scope>
    <source>
        <strain evidence="1 2">ATCC 29315</strain>
    </source>
</reference>
<dbReference type="EMBL" id="ADBF01000229">
    <property type="protein sequence ID" value="EFE49035.1"/>
    <property type="molecule type" value="Genomic_DNA"/>
</dbReference>
<dbReference type="AlphaFoldDB" id="D4DT34"/>
<gene>
    <name evidence="1" type="ORF">NEIELOOT_02235</name>
</gene>
<name>D4DT34_NEIEG</name>
<accession>D4DT34</accession>